<dbReference type="Proteomes" id="UP000198211">
    <property type="component" value="Unassembled WGS sequence"/>
</dbReference>
<feature type="chain" id="PRO_5013302343" description="RxLR effector protein" evidence="1">
    <location>
        <begin position="24"/>
        <end position="89"/>
    </location>
</feature>
<gene>
    <name evidence="2" type="ORF">PHMEG_00018409</name>
</gene>
<keyword evidence="1" id="KW-0732">Signal</keyword>
<organism evidence="2 3">
    <name type="scientific">Phytophthora megakarya</name>
    <dbReference type="NCBI Taxonomy" id="4795"/>
    <lineage>
        <taxon>Eukaryota</taxon>
        <taxon>Sar</taxon>
        <taxon>Stramenopiles</taxon>
        <taxon>Oomycota</taxon>
        <taxon>Peronosporomycetes</taxon>
        <taxon>Peronosporales</taxon>
        <taxon>Peronosporaceae</taxon>
        <taxon>Phytophthora</taxon>
    </lineage>
</organism>
<feature type="signal peptide" evidence="1">
    <location>
        <begin position="1"/>
        <end position="23"/>
    </location>
</feature>
<protein>
    <recommendedName>
        <fullName evidence="4">RxLR effector protein</fullName>
    </recommendedName>
</protein>
<accession>A0A225VU36</accession>
<comment type="caution">
    <text evidence="2">The sequence shown here is derived from an EMBL/GenBank/DDBJ whole genome shotgun (WGS) entry which is preliminary data.</text>
</comment>
<reference evidence="3" key="1">
    <citation type="submission" date="2017-03" db="EMBL/GenBank/DDBJ databases">
        <title>Phytopthora megakarya and P. palmivora, two closely related causual agents of cacao black pod achieved similar genome size and gene model numbers by different mechanisms.</title>
        <authorList>
            <person name="Ali S."/>
            <person name="Shao J."/>
            <person name="Larry D.J."/>
            <person name="Kronmiller B."/>
            <person name="Shen D."/>
            <person name="Strem M.D."/>
            <person name="Melnick R.L."/>
            <person name="Guiltinan M.J."/>
            <person name="Tyler B.M."/>
            <person name="Meinhardt L.W."/>
            <person name="Bailey B.A."/>
        </authorList>
    </citation>
    <scope>NUCLEOTIDE SEQUENCE [LARGE SCALE GENOMIC DNA]</scope>
    <source>
        <strain evidence="3">zdho120</strain>
    </source>
</reference>
<dbReference type="EMBL" id="NBNE01002961">
    <property type="protein sequence ID" value="OWZ08966.1"/>
    <property type="molecule type" value="Genomic_DNA"/>
</dbReference>
<evidence type="ECO:0000256" key="1">
    <source>
        <dbReference type="SAM" id="SignalP"/>
    </source>
</evidence>
<evidence type="ECO:0008006" key="4">
    <source>
        <dbReference type="Google" id="ProtNLM"/>
    </source>
</evidence>
<evidence type="ECO:0000313" key="2">
    <source>
        <dbReference type="EMBL" id="OWZ08966.1"/>
    </source>
</evidence>
<sequence length="89" mass="10316">MIFSSIFTVLALVFLSTFEVTSAGLNTPRHLRIEAPHDNIANLPTRNLQPKFPWAAWVAIIKTNLRYQPTDRLYDHLRQVKEKLQRNDG</sequence>
<dbReference type="OrthoDB" id="101982at2759"/>
<name>A0A225VU36_9STRA</name>
<dbReference type="AlphaFoldDB" id="A0A225VU36"/>
<keyword evidence="3" id="KW-1185">Reference proteome</keyword>
<evidence type="ECO:0000313" key="3">
    <source>
        <dbReference type="Proteomes" id="UP000198211"/>
    </source>
</evidence>
<proteinExistence type="predicted"/>